<dbReference type="Pfam" id="PF00400">
    <property type="entry name" value="WD40"/>
    <property type="match status" value="6"/>
</dbReference>
<evidence type="ECO:0000256" key="2">
    <source>
        <dbReference type="ARBA" id="ARBA00022737"/>
    </source>
</evidence>
<gene>
    <name evidence="5" type="ORF">CANCADRAFT_11423</name>
</gene>
<dbReference type="SMART" id="SM00256">
    <property type="entry name" value="FBOX"/>
    <property type="match status" value="1"/>
</dbReference>
<evidence type="ECO:0000256" key="1">
    <source>
        <dbReference type="ARBA" id="ARBA00022574"/>
    </source>
</evidence>
<keyword evidence="6" id="KW-1185">Reference proteome</keyword>
<evidence type="ECO:0000313" key="5">
    <source>
        <dbReference type="EMBL" id="ODV92367.1"/>
    </source>
</evidence>
<dbReference type="GO" id="GO:0043130">
    <property type="term" value="F:ubiquitin binding"/>
    <property type="evidence" value="ECO:0007669"/>
    <property type="project" value="TreeGrafter"/>
</dbReference>
<proteinExistence type="predicted"/>
<dbReference type="PROSITE" id="PS50082">
    <property type="entry name" value="WD_REPEATS_2"/>
    <property type="match status" value="6"/>
</dbReference>
<dbReference type="InterPro" id="IPR036047">
    <property type="entry name" value="F-box-like_dom_sf"/>
</dbReference>
<keyword evidence="2" id="KW-0677">Repeat</keyword>
<dbReference type="SUPFAM" id="SSF81383">
    <property type="entry name" value="F-box domain"/>
    <property type="match status" value="1"/>
</dbReference>
<dbReference type="InterPro" id="IPR019775">
    <property type="entry name" value="WD40_repeat_CS"/>
</dbReference>
<feature type="non-terminal residue" evidence="5">
    <location>
        <position position="1"/>
    </location>
</feature>
<evidence type="ECO:0000259" key="4">
    <source>
        <dbReference type="PROSITE" id="PS50181"/>
    </source>
</evidence>
<sequence length="459" mass="51572">HKEKALQLLLDRCPDKLVSSLHQFISPRLCRDPFVSLPYDIRLRVLAELNDPISFANASQVSKLWYSVLNDDHVWKNLMQNSHYKTVDDTVNRQISNYVLQDQFKTSYKRLYRKNYLLERAWNHGGTQVSSILTGSEGVVTCLLLLNEGIIFSQDNSRISHYSYAGEPVRTYVGHTQGVWALAECDGILVSGGCDRNLRVWSVASGECLAVLKGHSSTIRCVRMADKNTAVSCSRDSTIRIWDLKAKSCLHRLSNHEASVRCIDLCGDYVVSGSYDSTAKIWRISTGELLHTLNGHLSQIYAIVFDGSRVITGSLDTNVRVWNANTGNCIALLQGHTSLVALLELRGDTLVTGGSDGAVRVWDLKSMTCELRLAAHDNSVTCLQFDDHRLITGGSDGRVKIWDMETGHLIRELNDNYQGIWRLEFSEQYLVILAYERIDAHLKVLSFQPDPDALEVEPL</sequence>
<dbReference type="GO" id="GO:0010992">
    <property type="term" value="P:ubiquitin recycling"/>
    <property type="evidence" value="ECO:0007669"/>
    <property type="project" value="TreeGrafter"/>
</dbReference>
<feature type="repeat" description="WD" evidence="3">
    <location>
        <begin position="172"/>
        <end position="211"/>
    </location>
</feature>
<feature type="domain" description="F-box" evidence="4">
    <location>
        <begin position="31"/>
        <end position="78"/>
    </location>
</feature>
<dbReference type="CDD" id="cd00200">
    <property type="entry name" value="WD40"/>
    <property type="match status" value="1"/>
</dbReference>
<keyword evidence="1 3" id="KW-0853">WD repeat</keyword>
<dbReference type="InterPro" id="IPR001680">
    <property type="entry name" value="WD40_rpt"/>
</dbReference>
<dbReference type="PANTHER" id="PTHR19849:SF1">
    <property type="entry name" value="F-BOX_WD REPEAT-CONTAINING PROTEIN 7"/>
    <property type="match status" value="1"/>
</dbReference>
<protein>
    <recommendedName>
        <fullName evidence="4">F-box domain-containing protein</fullName>
    </recommendedName>
</protein>
<feature type="repeat" description="WD" evidence="3">
    <location>
        <begin position="293"/>
        <end position="332"/>
    </location>
</feature>
<accession>A0A1E4TKW6</accession>
<name>A0A1E4TKW6_9ASCO</name>
<reference evidence="6" key="1">
    <citation type="submission" date="2016-02" db="EMBL/GenBank/DDBJ databases">
        <title>Comparative genomics of biotechnologically important yeasts.</title>
        <authorList>
            <consortium name="DOE Joint Genome Institute"/>
            <person name="Riley R."/>
            <person name="Haridas S."/>
            <person name="Wolfe K.H."/>
            <person name="Lopes M.R."/>
            <person name="Hittinger C.T."/>
            <person name="Goker M."/>
            <person name="Salamov A."/>
            <person name="Wisecaver J."/>
            <person name="Long T.M."/>
            <person name="Aerts A.L."/>
            <person name="Barry K."/>
            <person name="Choi C."/>
            <person name="Clum A."/>
            <person name="Coughlan A.Y."/>
            <person name="Deshpande S."/>
            <person name="Douglass A.P."/>
            <person name="Hanson S.J."/>
            <person name="Klenk H.-P."/>
            <person name="Labutti K."/>
            <person name="Lapidus A."/>
            <person name="Lindquist E."/>
            <person name="Lipzen A."/>
            <person name="Meier-Kolthoff J.P."/>
            <person name="Ohm R.A."/>
            <person name="Otillar R.P."/>
            <person name="Pangilinan J."/>
            <person name="Peng Y."/>
            <person name="Rokas A."/>
            <person name="Rosa C.A."/>
            <person name="Scheuner C."/>
            <person name="Sibirny A.A."/>
            <person name="Slot J.C."/>
            <person name="Stielow J.B."/>
            <person name="Sun H."/>
            <person name="Kurtzman C.P."/>
            <person name="Blackwell M."/>
            <person name="Jeffries T.W."/>
            <person name="Grigoriev I.V."/>
        </authorList>
    </citation>
    <scope>NUCLEOTIDE SEQUENCE [LARGE SCALE GENOMIC DNA]</scope>
    <source>
        <strain evidence="6">NRRL Y-17796</strain>
    </source>
</reference>
<dbReference type="PROSITE" id="PS50294">
    <property type="entry name" value="WD_REPEATS_REGION"/>
    <property type="match status" value="5"/>
</dbReference>
<dbReference type="Pfam" id="PF12937">
    <property type="entry name" value="F-box-like"/>
    <property type="match status" value="1"/>
</dbReference>
<dbReference type="Gene3D" id="2.130.10.10">
    <property type="entry name" value="YVTN repeat-like/Quinoprotein amine dehydrogenase"/>
    <property type="match status" value="1"/>
</dbReference>
<evidence type="ECO:0000256" key="3">
    <source>
        <dbReference type="PROSITE-ProRule" id="PRU00221"/>
    </source>
</evidence>
<dbReference type="SUPFAM" id="SSF50998">
    <property type="entry name" value="Quinoprotein alcohol dehydrogenase-like"/>
    <property type="match status" value="1"/>
</dbReference>
<dbReference type="OrthoDB" id="190105at2759"/>
<organism evidence="5 6">
    <name type="scientific">Tortispora caseinolytica NRRL Y-17796</name>
    <dbReference type="NCBI Taxonomy" id="767744"/>
    <lineage>
        <taxon>Eukaryota</taxon>
        <taxon>Fungi</taxon>
        <taxon>Dikarya</taxon>
        <taxon>Ascomycota</taxon>
        <taxon>Saccharomycotina</taxon>
        <taxon>Trigonopsidomycetes</taxon>
        <taxon>Trigonopsidales</taxon>
        <taxon>Trigonopsidaceae</taxon>
        <taxon>Tortispora</taxon>
    </lineage>
</organism>
<dbReference type="GO" id="GO:0043161">
    <property type="term" value="P:proteasome-mediated ubiquitin-dependent protein catabolic process"/>
    <property type="evidence" value="ECO:0007669"/>
    <property type="project" value="TreeGrafter"/>
</dbReference>
<dbReference type="GO" id="GO:0005634">
    <property type="term" value="C:nucleus"/>
    <property type="evidence" value="ECO:0007669"/>
    <property type="project" value="TreeGrafter"/>
</dbReference>
<dbReference type="InterPro" id="IPR011047">
    <property type="entry name" value="Quinoprotein_ADH-like_sf"/>
</dbReference>
<dbReference type="Gene3D" id="1.20.1280.50">
    <property type="match status" value="1"/>
</dbReference>
<dbReference type="EMBL" id="KV453841">
    <property type="protein sequence ID" value="ODV92367.1"/>
    <property type="molecule type" value="Genomic_DNA"/>
</dbReference>
<feature type="repeat" description="WD" evidence="3">
    <location>
        <begin position="333"/>
        <end position="372"/>
    </location>
</feature>
<dbReference type="AlphaFoldDB" id="A0A1E4TKW6"/>
<dbReference type="SMART" id="SM00320">
    <property type="entry name" value="WD40"/>
    <property type="match status" value="7"/>
</dbReference>
<dbReference type="InterPro" id="IPR020472">
    <property type="entry name" value="WD40_PAC1"/>
</dbReference>
<dbReference type="GO" id="GO:0005737">
    <property type="term" value="C:cytoplasm"/>
    <property type="evidence" value="ECO:0007669"/>
    <property type="project" value="TreeGrafter"/>
</dbReference>
<dbReference type="InterPro" id="IPR001810">
    <property type="entry name" value="F-box_dom"/>
</dbReference>
<dbReference type="Proteomes" id="UP000095023">
    <property type="component" value="Unassembled WGS sequence"/>
</dbReference>
<dbReference type="PANTHER" id="PTHR19849">
    <property type="entry name" value="PHOSPHOLIPASE A-2-ACTIVATING PROTEIN"/>
    <property type="match status" value="1"/>
</dbReference>
<dbReference type="PRINTS" id="PR00320">
    <property type="entry name" value="GPROTEINBRPT"/>
</dbReference>
<feature type="non-terminal residue" evidence="5">
    <location>
        <position position="459"/>
    </location>
</feature>
<dbReference type="PROSITE" id="PS50181">
    <property type="entry name" value="FBOX"/>
    <property type="match status" value="1"/>
</dbReference>
<feature type="repeat" description="WD" evidence="3">
    <location>
        <begin position="212"/>
        <end position="252"/>
    </location>
</feature>
<feature type="repeat" description="WD" evidence="3">
    <location>
        <begin position="373"/>
        <end position="412"/>
    </location>
</feature>
<dbReference type="InterPro" id="IPR015943">
    <property type="entry name" value="WD40/YVTN_repeat-like_dom_sf"/>
</dbReference>
<dbReference type="PROSITE" id="PS00678">
    <property type="entry name" value="WD_REPEATS_1"/>
    <property type="match status" value="4"/>
</dbReference>
<evidence type="ECO:0000313" key="6">
    <source>
        <dbReference type="Proteomes" id="UP000095023"/>
    </source>
</evidence>
<feature type="repeat" description="WD" evidence="3">
    <location>
        <begin position="253"/>
        <end position="292"/>
    </location>
</feature>